<dbReference type="EMBL" id="JAMKPW020000043">
    <property type="protein sequence ID" value="KAK8194349.1"/>
    <property type="molecule type" value="Genomic_DNA"/>
</dbReference>
<comment type="caution">
    <text evidence="1">The sequence shown here is derived from an EMBL/GenBank/DDBJ whole genome shotgun (WGS) entry which is preliminary data.</text>
</comment>
<sequence length="283" mass="31804">MQEVDILILGAGWTSTFLIPLLRHQNITYAATSTTGRDSTIRFKFDPSASDQSYFSILPTARNVLITFPLTGAGQSKLLVESYKKKHPRASPSLHFLQLGSTGIWQIEDQSLWVTRHSKYDGSKPRAVAEDELLGLGGCVLNLAGLWGGERQPRHWVERVASTKEKLAEKASLHMVHGEDVARAIVKVFQRWDAAGAAGERWMLTDGFVYDWWALFAGWASSESKGEDSGKEDEPSRQSVWVYELMEERGVRALPRSMEQLGRAYDSRDFWQTFGLSPARARI</sequence>
<dbReference type="Proteomes" id="UP001320706">
    <property type="component" value="Unassembled WGS sequence"/>
</dbReference>
<proteinExistence type="predicted"/>
<protein>
    <submittedName>
        <fullName evidence="1">Uncharacterized protein</fullName>
    </submittedName>
</protein>
<name>A0ACC3S3Y0_9PEZI</name>
<keyword evidence="2" id="KW-1185">Reference proteome</keyword>
<gene>
    <name evidence="1" type="ORF">M8818_007539</name>
</gene>
<evidence type="ECO:0000313" key="2">
    <source>
        <dbReference type="Proteomes" id="UP001320706"/>
    </source>
</evidence>
<reference evidence="1" key="1">
    <citation type="submission" date="2024-02" db="EMBL/GenBank/DDBJ databases">
        <title>Metagenome Assembled Genome of Zalaria obscura JY119.</title>
        <authorList>
            <person name="Vighnesh L."/>
            <person name="Jagadeeshwari U."/>
            <person name="Venkata Ramana C."/>
            <person name="Sasikala C."/>
        </authorList>
    </citation>
    <scope>NUCLEOTIDE SEQUENCE</scope>
    <source>
        <strain evidence="1">JY119</strain>
    </source>
</reference>
<organism evidence="1 2">
    <name type="scientific">Zalaria obscura</name>
    <dbReference type="NCBI Taxonomy" id="2024903"/>
    <lineage>
        <taxon>Eukaryota</taxon>
        <taxon>Fungi</taxon>
        <taxon>Dikarya</taxon>
        <taxon>Ascomycota</taxon>
        <taxon>Pezizomycotina</taxon>
        <taxon>Dothideomycetes</taxon>
        <taxon>Dothideomycetidae</taxon>
        <taxon>Dothideales</taxon>
        <taxon>Zalariaceae</taxon>
        <taxon>Zalaria</taxon>
    </lineage>
</organism>
<accession>A0ACC3S3Y0</accession>
<evidence type="ECO:0000313" key="1">
    <source>
        <dbReference type="EMBL" id="KAK8194349.1"/>
    </source>
</evidence>